<comment type="similarity">
    <text evidence="4">Belongs to the BamE family.</text>
</comment>
<dbReference type="AlphaFoldDB" id="A0A853FDP2"/>
<dbReference type="HAMAP" id="MF_00925">
    <property type="entry name" value="OM_assembly_BamE"/>
    <property type="match status" value="1"/>
</dbReference>
<feature type="domain" description="Outer membrane protein assembly factor BamE" evidence="6">
    <location>
        <begin position="25"/>
        <end position="94"/>
    </location>
</feature>
<feature type="compositionally biased region" description="Basic and acidic residues" evidence="5">
    <location>
        <begin position="94"/>
        <end position="108"/>
    </location>
</feature>
<dbReference type="PANTHER" id="PTHR37482:SF1">
    <property type="entry name" value="OUTER MEMBRANE PROTEIN ASSEMBLY FACTOR BAME"/>
    <property type="match status" value="1"/>
</dbReference>
<evidence type="ECO:0000256" key="1">
    <source>
        <dbReference type="ARBA" id="ARBA00022729"/>
    </source>
</evidence>
<dbReference type="GO" id="GO:0043165">
    <property type="term" value="P:Gram-negative-bacterium-type cell outer membrane assembly"/>
    <property type="evidence" value="ECO:0007669"/>
    <property type="project" value="UniProtKB-UniRule"/>
</dbReference>
<reference evidence="7 8" key="1">
    <citation type="submission" date="2020-07" db="EMBL/GenBank/DDBJ databases">
        <title>Taxonomic revisions and descriptions of new bacterial species based on genomic comparisons in the high-G+C-content subgroup of the family Alcaligenaceae.</title>
        <authorList>
            <person name="Szabo A."/>
            <person name="Felfoldi T."/>
        </authorList>
    </citation>
    <scope>NUCLEOTIDE SEQUENCE [LARGE SCALE GENOMIC DNA]</scope>
    <source>
        <strain evidence="7 8">DSM 25264</strain>
    </source>
</reference>
<comment type="function">
    <text evidence="4">Part of the outer membrane protein assembly complex, which is involved in assembly and insertion of beta-barrel proteins into the outer membrane.</text>
</comment>
<dbReference type="InterPro" id="IPR007450">
    <property type="entry name" value="BamE_dom"/>
</dbReference>
<dbReference type="Pfam" id="PF04355">
    <property type="entry name" value="BamE"/>
    <property type="match status" value="1"/>
</dbReference>
<evidence type="ECO:0000256" key="4">
    <source>
        <dbReference type="HAMAP-Rule" id="MF_00925"/>
    </source>
</evidence>
<feature type="region of interest" description="Disordered" evidence="5">
    <location>
        <begin position="93"/>
        <end position="247"/>
    </location>
</feature>
<accession>A0A853FDP2</accession>
<dbReference type="GO" id="GO:1990063">
    <property type="term" value="C:Bam protein complex"/>
    <property type="evidence" value="ECO:0007669"/>
    <property type="project" value="TreeGrafter"/>
</dbReference>
<dbReference type="Proteomes" id="UP000580517">
    <property type="component" value="Unassembled WGS sequence"/>
</dbReference>
<evidence type="ECO:0000313" key="8">
    <source>
        <dbReference type="Proteomes" id="UP000580517"/>
    </source>
</evidence>
<evidence type="ECO:0000259" key="6">
    <source>
        <dbReference type="Pfam" id="PF04355"/>
    </source>
</evidence>
<dbReference type="OrthoDB" id="9808250at2"/>
<feature type="compositionally biased region" description="Basic and acidic residues" evidence="5">
    <location>
        <begin position="206"/>
        <end position="216"/>
    </location>
</feature>
<evidence type="ECO:0000313" key="7">
    <source>
        <dbReference type="EMBL" id="NYT38193.1"/>
    </source>
</evidence>
<dbReference type="InterPro" id="IPR037873">
    <property type="entry name" value="BamE-like"/>
</dbReference>
<organism evidence="7 8">
    <name type="scientific">Allopusillimonas soli</name>
    <dbReference type="NCBI Taxonomy" id="659016"/>
    <lineage>
        <taxon>Bacteria</taxon>
        <taxon>Pseudomonadati</taxon>
        <taxon>Pseudomonadota</taxon>
        <taxon>Betaproteobacteria</taxon>
        <taxon>Burkholderiales</taxon>
        <taxon>Alcaligenaceae</taxon>
        <taxon>Allopusillimonas</taxon>
    </lineage>
</organism>
<dbReference type="GO" id="GO:0030674">
    <property type="term" value="F:protein-macromolecule adaptor activity"/>
    <property type="evidence" value="ECO:0007669"/>
    <property type="project" value="TreeGrafter"/>
</dbReference>
<evidence type="ECO:0000256" key="2">
    <source>
        <dbReference type="ARBA" id="ARBA00023136"/>
    </source>
</evidence>
<sequence>MLATTLAACGTANWGFPYRPDVQQGNWLTSEQVAQLRQGMTRDQVRFILGTPTLQDIFHSNRWDYPYYNQPGYGKEQLRNFTVWFDGDQLVRWSGDEQPDRQPFERTDTGMTPPDGEEKDRDTAQTQAEPAAAADATAQASQTPDAESMAIPDATPLAPASGALIDGSQVTLPESADAAASGQPAATGDAPPPAPSIQETEAAIQAEKDKAEERRSGPRRPLLNNPDAPRNPPGSYIPGQRANEPLR</sequence>
<gene>
    <name evidence="4 7" type="primary">bamE</name>
    <name evidence="7" type="ORF">H0A68_15010</name>
</gene>
<name>A0A853FDP2_9BURK</name>
<comment type="subunit">
    <text evidence="4">Part of the Bam complex.</text>
</comment>
<keyword evidence="1 4" id="KW-0732">Signal</keyword>
<proteinExistence type="inferred from homology"/>
<protein>
    <recommendedName>
        <fullName evidence="4">Outer membrane protein assembly factor BamE</fullName>
    </recommendedName>
</protein>
<dbReference type="GO" id="GO:0051205">
    <property type="term" value="P:protein insertion into membrane"/>
    <property type="evidence" value="ECO:0007669"/>
    <property type="project" value="UniProtKB-UniRule"/>
</dbReference>
<feature type="compositionally biased region" description="Low complexity" evidence="5">
    <location>
        <begin position="175"/>
        <end position="189"/>
    </location>
</feature>
<keyword evidence="2 4" id="KW-0472">Membrane</keyword>
<evidence type="ECO:0000256" key="3">
    <source>
        <dbReference type="ARBA" id="ARBA00023237"/>
    </source>
</evidence>
<dbReference type="InterPro" id="IPR026592">
    <property type="entry name" value="BamE"/>
</dbReference>
<keyword evidence="8" id="KW-1185">Reference proteome</keyword>
<keyword evidence="3 4" id="KW-0998">Cell outer membrane</keyword>
<dbReference type="PANTHER" id="PTHR37482">
    <property type="entry name" value="OUTER MEMBRANE PROTEIN ASSEMBLY FACTOR BAME"/>
    <property type="match status" value="1"/>
</dbReference>
<dbReference type="Gene3D" id="3.30.1450.10">
    <property type="match status" value="1"/>
</dbReference>
<comment type="caution">
    <text evidence="7">The sequence shown here is derived from an EMBL/GenBank/DDBJ whole genome shotgun (WGS) entry which is preliminary data.</text>
</comment>
<evidence type="ECO:0000256" key="5">
    <source>
        <dbReference type="SAM" id="MobiDB-lite"/>
    </source>
</evidence>
<comment type="subcellular location">
    <subcellularLocation>
        <location evidence="4">Cell outer membrane</location>
    </subcellularLocation>
</comment>
<feature type="compositionally biased region" description="Low complexity" evidence="5">
    <location>
        <begin position="124"/>
        <end position="146"/>
    </location>
</feature>
<dbReference type="EMBL" id="JACCEW010000005">
    <property type="protein sequence ID" value="NYT38193.1"/>
    <property type="molecule type" value="Genomic_DNA"/>
</dbReference>